<evidence type="ECO:0000259" key="1">
    <source>
        <dbReference type="Pfam" id="PF12680"/>
    </source>
</evidence>
<evidence type="ECO:0000313" key="3">
    <source>
        <dbReference type="Proteomes" id="UP000676325"/>
    </source>
</evidence>
<evidence type="ECO:0000313" key="2">
    <source>
        <dbReference type="EMBL" id="MBR7830542.1"/>
    </source>
</evidence>
<dbReference type="AlphaFoldDB" id="A0A941EHD7"/>
<dbReference type="InterPro" id="IPR037401">
    <property type="entry name" value="SnoaL-like"/>
</dbReference>
<keyword evidence="3" id="KW-1185">Reference proteome</keyword>
<gene>
    <name evidence="2" type="ORF">KDK95_29845</name>
</gene>
<dbReference type="Proteomes" id="UP000676325">
    <property type="component" value="Unassembled WGS sequence"/>
</dbReference>
<sequence length="144" mass="15906">MSASPRTPRETVELLLHTVVHGRRPEIADLYAADVRIENPWAPPGVPRVSEGRAEMKERMAQTEHLWSFDSVQDVAIHEGADPEIVVLEYRVNATLSAGEHAGRKFGLGFVSVLRIVDGLIVSARDYSNPLETAEVARYLDFGG</sequence>
<protein>
    <submittedName>
        <fullName evidence="2">Nuclear transport factor 2 family protein</fullName>
    </submittedName>
</protein>
<dbReference type="SUPFAM" id="SSF54427">
    <property type="entry name" value="NTF2-like"/>
    <property type="match status" value="1"/>
</dbReference>
<feature type="domain" description="SnoaL-like" evidence="1">
    <location>
        <begin position="15"/>
        <end position="123"/>
    </location>
</feature>
<dbReference type="InterPro" id="IPR032710">
    <property type="entry name" value="NTF2-like_dom_sf"/>
</dbReference>
<proteinExistence type="predicted"/>
<comment type="caution">
    <text evidence="2">The sequence shown here is derived from an EMBL/GenBank/DDBJ whole genome shotgun (WGS) entry which is preliminary data.</text>
</comment>
<name>A0A941EHD7_9ACTN</name>
<dbReference type="RefSeq" id="WP_212521668.1">
    <property type="nucleotide sequence ID" value="NZ_JAGSOH010000138.1"/>
</dbReference>
<dbReference type="Gene3D" id="3.10.450.50">
    <property type="match status" value="1"/>
</dbReference>
<accession>A0A941EHD7</accession>
<reference evidence="2" key="1">
    <citation type="submission" date="2021-04" db="EMBL/GenBank/DDBJ databases">
        <title>Genome based classification of Actinospica acidithermotolerans sp. nov., an actinobacterium isolated from an Indonesian hot spring.</title>
        <authorList>
            <person name="Kusuma A.B."/>
            <person name="Putra K.E."/>
            <person name="Nafisah S."/>
            <person name="Loh J."/>
            <person name="Nouioui I."/>
            <person name="Goodfellow M."/>
        </authorList>
    </citation>
    <scope>NUCLEOTIDE SEQUENCE</scope>
    <source>
        <strain evidence="2">MGRD01-02</strain>
    </source>
</reference>
<dbReference type="Pfam" id="PF12680">
    <property type="entry name" value="SnoaL_2"/>
    <property type="match status" value="1"/>
</dbReference>
<dbReference type="EMBL" id="JAGSOH010000138">
    <property type="protein sequence ID" value="MBR7830542.1"/>
    <property type="molecule type" value="Genomic_DNA"/>
</dbReference>
<organism evidence="2 3">
    <name type="scientific">Actinospica acidithermotolerans</name>
    <dbReference type="NCBI Taxonomy" id="2828514"/>
    <lineage>
        <taxon>Bacteria</taxon>
        <taxon>Bacillati</taxon>
        <taxon>Actinomycetota</taxon>
        <taxon>Actinomycetes</taxon>
        <taxon>Catenulisporales</taxon>
        <taxon>Actinospicaceae</taxon>
        <taxon>Actinospica</taxon>
    </lineage>
</organism>